<feature type="domain" description="FAD-binding PCMH-type" evidence="5">
    <location>
        <begin position="35"/>
        <end position="201"/>
    </location>
</feature>
<dbReference type="PANTHER" id="PTHR42973:SF7">
    <property type="entry name" value="FAD-BINDING PCMH-TYPE DOMAIN-CONTAINING PROTEIN"/>
    <property type="match status" value="1"/>
</dbReference>
<dbReference type="InterPro" id="IPR016166">
    <property type="entry name" value="FAD-bd_PCMH"/>
</dbReference>
<keyword evidence="2" id="KW-0285">Flavoprotein</keyword>
<evidence type="ECO:0000256" key="4">
    <source>
        <dbReference type="ARBA" id="ARBA00023002"/>
    </source>
</evidence>
<evidence type="ECO:0000256" key="2">
    <source>
        <dbReference type="ARBA" id="ARBA00022630"/>
    </source>
</evidence>
<evidence type="ECO:0000313" key="7">
    <source>
        <dbReference type="Proteomes" id="UP000191285"/>
    </source>
</evidence>
<dbReference type="STRING" id="303698.A0A1V6TTH6"/>
<keyword evidence="4" id="KW-0560">Oxidoreductase</keyword>
<dbReference type="InterPro" id="IPR016167">
    <property type="entry name" value="FAD-bd_PCMH_sub1"/>
</dbReference>
<dbReference type="InterPro" id="IPR050416">
    <property type="entry name" value="FAD-linked_Oxidoreductase"/>
</dbReference>
<name>A0A1V6TTH6_9EURO</name>
<evidence type="ECO:0000256" key="3">
    <source>
        <dbReference type="ARBA" id="ARBA00022827"/>
    </source>
</evidence>
<dbReference type="InterPro" id="IPR036318">
    <property type="entry name" value="FAD-bd_PCMH-like_sf"/>
</dbReference>
<comment type="caution">
    <text evidence="6">The sequence shown here is derived from an EMBL/GenBank/DDBJ whole genome shotgun (WGS) entry which is preliminary data.</text>
</comment>
<dbReference type="Pfam" id="PF01565">
    <property type="entry name" value="FAD_binding_4"/>
    <property type="match status" value="1"/>
</dbReference>
<dbReference type="PANTHER" id="PTHR42973">
    <property type="entry name" value="BINDING OXIDOREDUCTASE, PUTATIVE (AFU_ORTHOLOGUE AFUA_1G17690)-RELATED"/>
    <property type="match status" value="1"/>
</dbReference>
<dbReference type="SUPFAM" id="SSF56176">
    <property type="entry name" value="FAD-binding/transporter-associated domain-like"/>
    <property type="match status" value="1"/>
</dbReference>
<dbReference type="GO" id="GO:0071949">
    <property type="term" value="F:FAD binding"/>
    <property type="evidence" value="ECO:0007669"/>
    <property type="project" value="InterPro"/>
</dbReference>
<proteinExistence type="inferred from homology"/>
<protein>
    <recommendedName>
        <fullName evidence="5">FAD-binding PCMH-type domain-containing protein</fullName>
    </recommendedName>
</protein>
<dbReference type="InterPro" id="IPR016169">
    <property type="entry name" value="FAD-bd_PCMH_sub2"/>
</dbReference>
<dbReference type="AlphaFoldDB" id="A0A1V6TTH6"/>
<evidence type="ECO:0000256" key="1">
    <source>
        <dbReference type="ARBA" id="ARBA00005466"/>
    </source>
</evidence>
<keyword evidence="7" id="KW-1185">Reference proteome</keyword>
<accession>A0A1V6TTH6</accession>
<dbReference type="Gene3D" id="3.40.462.20">
    <property type="match status" value="1"/>
</dbReference>
<gene>
    <name evidence="6" type="ORF">PENSTE_c002G00316</name>
</gene>
<evidence type="ECO:0000259" key="5">
    <source>
        <dbReference type="PROSITE" id="PS51387"/>
    </source>
</evidence>
<dbReference type="GO" id="GO:0016491">
    <property type="term" value="F:oxidoreductase activity"/>
    <property type="evidence" value="ECO:0007669"/>
    <property type="project" value="UniProtKB-KW"/>
</dbReference>
<reference evidence="7" key="1">
    <citation type="journal article" date="2017" name="Nat. Microbiol.">
        <title>Global analysis of biosynthetic gene clusters reveals vast potential of secondary metabolite production in Penicillium species.</title>
        <authorList>
            <person name="Nielsen J.C."/>
            <person name="Grijseels S."/>
            <person name="Prigent S."/>
            <person name="Ji B."/>
            <person name="Dainat J."/>
            <person name="Nielsen K.F."/>
            <person name="Frisvad J.C."/>
            <person name="Workman M."/>
            <person name="Nielsen J."/>
        </authorList>
    </citation>
    <scope>NUCLEOTIDE SEQUENCE [LARGE SCALE GENOMIC DNA]</scope>
    <source>
        <strain evidence="7">IBT 24891</strain>
    </source>
</reference>
<comment type="similarity">
    <text evidence="1">Belongs to the oxygen-dependent FAD-linked oxidoreductase family.</text>
</comment>
<evidence type="ECO:0000313" key="6">
    <source>
        <dbReference type="EMBL" id="OQE29561.1"/>
    </source>
</evidence>
<dbReference type="InterPro" id="IPR012951">
    <property type="entry name" value="BBE"/>
</dbReference>
<dbReference type="Proteomes" id="UP000191285">
    <property type="component" value="Unassembled WGS sequence"/>
</dbReference>
<dbReference type="InterPro" id="IPR006094">
    <property type="entry name" value="Oxid_FAD_bind_N"/>
</dbReference>
<organism evidence="6 7">
    <name type="scientific">Penicillium steckii</name>
    <dbReference type="NCBI Taxonomy" id="303698"/>
    <lineage>
        <taxon>Eukaryota</taxon>
        <taxon>Fungi</taxon>
        <taxon>Dikarya</taxon>
        <taxon>Ascomycota</taxon>
        <taxon>Pezizomycotina</taxon>
        <taxon>Eurotiomycetes</taxon>
        <taxon>Eurotiomycetidae</taxon>
        <taxon>Eurotiales</taxon>
        <taxon>Aspergillaceae</taxon>
        <taxon>Penicillium</taxon>
    </lineage>
</organism>
<dbReference type="Pfam" id="PF08031">
    <property type="entry name" value="BBE"/>
    <property type="match status" value="1"/>
</dbReference>
<sequence>MDQLRHFLATNSQIRHSSPGSSDFEALREQVVIQETRNPGIIVRPCTIEELASLVKVLTTNKLPFSVRAGGHDIFGRTQIEKGVTIDMREIHHVDVNKSSHTARVGGGITIMNLLQELQKHDLTTPHPVTPSVGYTGWATHGGYGILSSHHGLGVDQIVGARVVDAQGNICDADEDMLTVIRGGGGSVAIIYELIIKVYPSKKVLAGFIIYESKDLTSTARLYHDNYRNLKIDSIPPALGLYETVIHAPEGKSFATVLMWSSDDLGEGQQWVDKIIGLAPVAVNNVIETTILAFNEMTAELVDKTAYATIFCPGVYDLTAEVVDVISTYIENKPPHPGFTFGIHELRPEAPRECRKSVFNARDPHFLIEIIPMSSSREIFDELLVWAQGFNNALRKTDPDNIYPISYIPLTPNEGLDFKVIYGNRYETLKRVKEQYDPDNVFKHALVQL</sequence>
<dbReference type="EMBL" id="MLKD01000002">
    <property type="protein sequence ID" value="OQE29561.1"/>
    <property type="molecule type" value="Genomic_DNA"/>
</dbReference>
<dbReference type="Gene3D" id="3.30.465.10">
    <property type="match status" value="1"/>
</dbReference>
<dbReference type="PROSITE" id="PS51387">
    <property type="entry name" value="FAD_PCMH"/>
    <property type="match status" value="1"/>
</dbReference>
<dbReference type="Gene3D" id="3.30.43.10">
    <property type="entry name" value="Uridine Diphospho-n-acetylenolpyruvylglucosamine Reductase, domain 2"/>
    <property type="match status" value="1"/>
</dbReference>
<keyword evidence="3" id="KW-0274">FAD</keyword>
<dbReference type="OrthoDB" id="415825at2759"/>